<keyword evidence="1" id="KW-0805">Transcription regulation</keyword>
<evidence type="ECO:0000256" key="3">
    <source>
        <dbReference type="ARBA" id="ARBA00023163"/>
    </source>
</evidence>
<keyword evidence="6" id="KW-1185">Reference proteome</keyword>
<dbReference type="PANTHER" id="PTHR30146">
    <property type="entry name" value="LACI-RELATED TRANSCRIPTIONAL REPRESSOR"/>
    <property type="match status" value="1"/>
</dbReference>
<dbReference type="Gene3D" id="3.40.50.2300">
    <property type="match status" value="2"/>
</dbReference>
<reference evidence="5 6" key="1">
    <citation type="submission" date="2016-11" db="EMBL/GenBank/DDBJ databases">
        <authorList>
            <person name="Jaros S."/>
            <person name="Januszkiewicz K."/>
            <person name="Wedrychowicz H."/>
        </authorList>
    </citation>
    <scope>NUCLEOTIDE SEQUENCE [LARGE SCALE GENOMIC DNA]</scope>
    <source>
        <strain evidence="5 6">DSM 13106</strain>
    </source>
</reference>
<dbReference type="SUPFAM" id="SSF47413">
    <property type="entry name" value="lambda repressor-like DNA-binding domains"/>
    <property type="match status" value="1"/>
</dbReference>
<organism evidence="5 6">
    <name type="scientific">Sporanaerobacter acetigenes DSM 13106</name>
    <dbReference type="NCBI Taxonomy" id="1123281"/>
    <lineage>
        <taxon>Bacteria</taxon>
        <taxon>Bacillati</taxon>
        <taxon>Bacillota</taxon>
        <taxon>Tissierellia</taxon>
        <taxon>Tissierellales</taxon>
        <taxon>Sporanaerobacteraceae</taxon>
        <taxon>Sporanaerobacter</taxon>
    </lineage>
</organism>
<dbReference type="CDD" id="cd01392">
    <property type="entry name" value="HTH_LacI"/>
    <property type="match status" value="1"/>
</dbReference>
<dbReference type="RefSeq" id="WP_072743481.1">
    <property type="nucleotide sequence ID" value="NZ_FQXR01000004.1"/>
</dbReference>
<dbReference type="Pfam" id="PF00356">
    <property type="entry name" value="LacI"/>
    <property type="match status" value="1"/>
</dbReference>
<dbReference type="OrthoDB" id="369222at2"/>
<dbReference type="EMBL" id="FQXR01000004">
    <property type="protein sequence ID" value="SHH72980.1"/>
    <property type="molecule type" value="Genomic_DNA"/>
</dbReference>
<keyword evidence="3" id="KW-0804">Transcription</keyword>
<evidence type="ECO:0000313" key="6">
    <source>
        <dbReference type="Proteomes" id="UP000184389"/>
    </source>
</evidence>
<dbReference type="InterPro" id="IPR001761">
    <property type="entry name" value="Peripla_BP/Lac1_sug-bd_dom"/>
</dbReference>
<dbReference type="InterPro" id="IPR028082">
    <property type="entry name" value="Peripla_BP_I"/>
</dbReference>
<accession>A0A1M5VCL0</accession>
<dbReference type="SUPFAM" id="SSF53822">
    <property type="entry name" value="Periplasmic binding protein-like I"/>
    <property type="match status" value="1"/>
</dbReference>
<dbReference type="PROSITE" id="PS50932">
    <property type="entry name" value="HTH_LACI_2"/>
    <property type="match status" value="1"/>
</dbReference>
<name>A0A1M5VCL0_9FIRM</name>
<dbReference type="STRING" id="1123281.SAMN02745180_00849"/>
<dbReference type="GO" id="GO:0003700">
    <property type="term" value="F:DNA-binding transcription factor activity"/>
    <property type="evidence" value="ECO:0007669"/>
    <property type="project" value="TreeGrafter"/>
</dbReference>
<evidence type="ECO:0000256" key="1">
    <source>
        <dbReference type="ARBA" id="ARBA00023015"/>
    </source>
</evidence>
<protein>
    <submittedName>
        <fullName evidence="5">Transcriptional regulator, LacI family</fullName>
    </submittedName>
</protein>
<feature type="domain" description="HTH lacI-type" evidence="4">
    <location>
        <begin position="2"/>
        <end position="56"/>
    </location>
</feature>
<dbReference type="InterPro" id="IPR000843">
    <property type="entry name" value="HTH_LacI"/>
</dbReference>
<dbReference type="InterPro" id="IPR010982">
    <property type="entry name" value="Lambda_DNA-bd_dom_sf"/>
</dbReference>
<dbReference type="GO" id="GO:0000976">
    <property type="term" value="F:transcription cis-regulatory region binding"/>
    <property type="evidence" value="ECO:0007669"/>
    <property type="project" value="TreeGrafter"/>
</dbReference>
<dbReference type="Pfam" id="PF00532">
    <property type="entry name" value="Peripla_BP_1"/>
    <property type="match status" value="1"/>
</dbReference>
<dbReference type="SMART" id="SM00354">
    <property type="entry name" value="HTH_LACI"/>
    <property type="match status" value="1"/>
</dbReference>
<dbReference type="PROSITE" id="PS00356">
    <property type="entry name" value="HTH_LACI_1"/>
    <property type="match status" value="1"/>
</dbReference>
<evidence type="ECO:0000313" key="5">
    <source>
        <dbReference type="EMBL" id="SHH72980.1"/>
    </source>
</evidence>
<dbReference type="Proteomes" id="UP000184389">
    <property type="component" value="Unassembled WGS sequence"/>
</dbReference>
<dbReference type="PANTHER" id="PTHR30146:SF109">
    <property type="entry name" value="HTH-TYPE TRANSCRIPTIONAL REGULATOR GALS"/>
    <property type="match status" value="1"/>
</dbReference>
<keyword evidence="2" id="KW-0238">DNA-binding</keyword>
<gene>
    <name evidence="5" type="ORF">SAMN02745180_00849</name>
</gene>
<dbReference type="AlphaFoldDB" id="A0A1M5VCL0"/>
<proteinExistence type="predicted"/>
<sequence length="333" mass="36229">MSTIKDVANLANVSVATVSRVMNSSDYVSEETRAKVLNAIEELKYKPSSAARVLAGKKMMSIALVVPDISNPFFSELARAVEDVAQKNGFSLFIGNFYNKNTREKDYIKSMSNKYIDGFIFASSTLTEEDIDTLIKKEIPMVVMDRAATIGGCTVIKCKNYDGACIATNHLIQLGCREIAHISGPGEFVTSMERLKGFEDTLKSHGLYNPSLISHGDFTIDGGRQAMRSLLNTHPNIDGVFAANDLMAIGAMKELKAMGKEVPRDVSVCGFDGVQIGDIVEPGLTTIAQPIYELGSLASQTIIDATMGKLNSKDTYELDIKLVERGSTGKMRV</sequence>
<dbReference type="PRINTS" id="PR00036">
    <property type="entry name" value="HTHLACI"/>
</dbReference>
<evidence type="ECO:0000259" key="4">
    <source>
        <dbReference type="PROSITE" id="PS50932"/>
    </source>
</evidence>
<dbReference type="Gene3D" id="1.10.260.40">
    <property type="entry name" value="lambda repressor-like DNA-binding domains"/>
    <property type="match status" value="1"/>
</dbReference>
<dbReference type="CDD" id="cd06267">
    <property type="entry name" value="PBP1_LacI_sugar_binding-like"/>
    <property type="match status" value="1"/>
</dbReference>
<evidence type="ECO:0000256" key="2">
    <source>
        <dbReference type="ARBA" id="ARBA00023125"/>
    </source>
</evidence>